<keyword evidence="1 2" id="KW-0378">Hydrolase</keyword>
<evidence type="ECO:0000313" key="5">
    <source>
        <dbReference type="EMBL" id="GEP68657.1"/>
    </source>
</evidence>
<organism evidence="5 6">
    <name type="scientific">Cellulomonas soli</name>
    <dbReference type="NCBI Taxonomy" id="931535"/>
    <lineage>
        <taxon>Bacteria</taxon>
        <taxon>Bacillati</taxon>
        <taxon>Actinomycetota</taxon>
        <taxon>Actinomycetes</taxon>
        <taxon>Micrococcales</taxon>
        <taxon>Cellulomonadaceae</taxon>
        <taxon>Cellulomonas</taxon>
    </lineage>
</organism>
<sequence length="210" mass="22006">MAVVPPEEVLDHLDLVLASVRGAPAGAHSAVRWSARETWHLTAAFFGEVADGLVPTLTEGLSAAAAGSGPYDLRLRGAGVFAHRTLWVGVAGDVESQRAVSLGARSVGEQLDLRPDDRVRDRPHLTIGRVRPGARPPGRRATRRGGTAGPDAAGRAAPEDDVAGSLVRALAVYEGPTWRVDRAFLVESTPGAGRAGGPLYRTVVDLPFEG</sequence>
<feature type="region of interest" description="Disordered" evidence="3">
    <location>
        <begin position="127"/>
        <end position="160"/>
    </location>
</feature>
<dbReference type="GO" id="GO:0004113">
    <property type="term" value="F:2',3'-cyclic-nucleotide 3'-phosphodiesterase activity"/>
    <property type="evidence" value="ECO:0007669"/>
    <property type="project" value="InterPro"/>
</dbReference>
<dbReference type="Proteomes" id="UP000321798">
    <property type="component" value="Unassembled WGS sequence"/>
</dbReference>
<dbReference type="InterPro" id="IPR014051">
    <property type="entry name" value="Phosphoesterase_HXTX"/>
</dbReference>
<evidence type="ECO:0000256" key="2">
    <source>
        <dbReference type="HAMAP-Rule" id="MF_01940"/>
    </source>
</evidence>
<dbReference type="SUPFAM" id="SSF55144">
    <property type="entry name" value="LigT-like"/>
    <property type="match status" value="1"/>
</dbReference>
<feature type="active site" description="Proton acceptor" evidence="2">
    <location>
        <position position="124"/>
    </location>
</feature>
<proteinExistence type="inferred from homology"/>
<dbReference type="EC" id="3.1.4.58" evidence="2"/>
<reference evidence="5 6" key="1">
    <citation type="submission" date="2019-07" db="EMBL/GenBank/DDBJ databases">
        <title>Whole genome shotgun sequence of Cellulomonas soli NBRC 109434.</title>
        <authorList>
            <person name="Hosoyama A."/>
            <person name="Uohara A."/>
            <person name="Ohji S."/>
            <person name="Ichikawa N."/>
        </authorList>
    </citation>
    <scope>NUCLEOTIDE SEQUENCE [LARGE SCALE GENOMIC DNA]</scope>
    <source>
        <strain evidence="5 6">NBRC 109434</strain>
    </source>
</reference>
<keyword evidence="6" id="KW-1185">Reference proteome</keyword>
<dbReference type="InterPro" id="IPR004175">
    <property type="entry name" value="RNA_CPDase"/>
</dbReference>
<feature type="active site" description="Proton donor" evidence="2">
    <location>
        <position position="40"/>
    </location>
</feature>
<dbReference type="InterPro" id="IPR009097">
    <property type="entry name" value="Cyclic_Pdiesterase"/>
</dbReference>
<protein>
    <recommendedName>
        <fullName evidence="2">RNA 2',3'-cyclic phosphodiesterase</fullName>
        <shortName evidence="2">RNA 2',3'-CPDase</shortName>
        <ecNumber evidence="2">3.1.4.58</ecNumber>
    </recommendedName>
</protein>
<evidence type="ECO:0000259" key="4">
    <source>
        <dbReference type="Pfam" id="PF02834"/>
    </source>
</evidence>
<dbReference type="EMBL" id="BKAL01000003">
    <property type="protein sequence ID" value="GEP68657.1"/>
    <property type="molecule type" value="Genomic_DNA"/>
</dbReference>
<dbReference type="Gene3D" id="3.90.1140.10">
    <property type="entry name" value="Cyclic phosphodiesterase"/>
    <property type="match status" value="1"/>
</dbReference>
<feature type="domain" description="Phosphoesterase HXTX" evidence="4">
    <location>
        <begin position="6"/>
        <end position="84"/>
    </location>
</feature>
<evidence type="ECO:0000256" key="3">
    <source>
        <dbReference type="SAM" id="MobiDB-lite"/>
    </source>
</evidence>
<comment type="caution">
    <text evidence="5">The sequence shown here is derived from an EMBL/GenBank/DDBJ whole genome shotgun (WGS) entry which is preliminary data.</text>
</comment>
<gene>
    <name evidence="5" type="ORF">CSO01_13720</name>
</gene>
<name>A0A512PBS2_9CELL</name>
<feature type="short sequence motif" description="HXTX 1" evidence="2">
    <location>
        <begin position="40"/>
        <end position="43"/>
    </location>
</feature>
<comment type="catalytic activity">
    <reaction evidence="2">
        <text>a 3'-end 2',3'-cyclophospho-ribonucleotide-RNA + H2O = a 3'-end 2'-phospho-ribonucleotide-RNA + H(+)</text>
        <dbReference type="Rhea" id="RHEA:11828"/>
        <dbReference type="Rhea" id="RHEA-COMP:10464"/>
        <dbReference type="Rhea" id="RHEA-COMP:17353"/>
        <dbReference type="ChEBI" id="CHEBI:15377"/>
        <dbReference type="ChEBI" id="CHEBI:15378"/>
        <dbReference type="ChEBI" id="CHEBI:83064"/>
        <dbReference type="ChEBI" id="CHEBI:173113"/>
        <dbReference type="EC" id="3.1.4.58"/>
    </reaction>
</comment>
<dbReference type="GO" id="GO:0008664">
    <property type="term" value="F:RNA 2',3'-cyclic 3'-phosphodiesterase activity"/>
    <property type="evidence" value="ECO:0007669"/>
    <property type="project" value="UniProtKB-EC"/>
</dbReference>
<comment type="similarity">
    <text evidence="2">Belongs to the 2H phosphoesterase superfamily. ThpR family.</text>
</comment>
<accession>A0A512PBS2</accession>
<comment type="function">
    <text evidence="2">Hydrolyzes RNA 2',3'-cyclic phosphodiester to an RNA 2'-phosphomonoester.</text>
</comment>
<evidence type="ECO:0000256" key="1">
    <source>
        <dbReference type="ARBA" id="ARBA00022801"/>
    </source>
</evidence>
<dbReference type="HAMAP" id="MF_01940">
    <property type="entry name" value="RNA_CPDase"/>
    <property type="match status" value="1"/>
</dbReference>
<dbReference type="Pfam" id="PF02834">
    <property type="entry name" value="LigT_PEase"/>
    <property type="match status" value="1"/>
</dbReference>
<feature type="short sequence motif" description="HXTX 2" evidence="2">
    <location>
        <begin position="124"/>
        <end position="127"/>
    </location>
</feature>
<dbReference type="AlphaFoldDB" id="A0A512PBS2"/>
<evidence type="ECO:0000313" key="6">
    <source>
        <dbReference type="Proteomes" id="UP000321798"/>
    </source>
</evidence>